<dbReference type="EMBL" id="JBBPBM010000002">
    <property type="protein sequence ID" value="KAK8595616.1"/>
    <property type="molecule type" value="Genomic_DNA"/>
</dbReference>
<gene>
    <name evidence="1" type="ORF">V6N12_064133</name>
</gene>
<accession>A0ABR2G4W0</accession>
<evidence type="ECO:0000313" key="1">
    <source>
        <dbReference type="EMBL" id="KAK8595616.1"/>
    </source>
</evidence>
<evidence type="ECO:0000313" key="2">
    <source>
        <dbReference type="Proteomes" id="UP001472677"/>
    </source>
</evidence>
<comment type="caution">
    <text evidence="1">The sequence shown here is derived from an EMBL/GenBank/DDBJ whole genome shotgun (WGS) entry which is preliminary data.</text>
</comment>
<organism evidence="1 2">
    <name type="scientific">Hibiscus sabdariffa</name>
    <name type="common">roselle</name>
    <dbReference type="NCBI Taxonomy" id="183260"/>
    <lineage>
        <taxon>Eukaryota</taxon>
        <taxon>Viridiplantae</taxon>
        <taxon>Streptophyta</taxon>
        <taxon>Embryophyta</taxon>
        <taxon>Tracheophyta</taxon>
        <taxon>Spermatophyta</taxon>
        <taxon>Magnoliopsida</taxon>
        <taxon>eudicotyledons</taxon>
        <taxon>Gunneridae</taxon>
        <taxon>Pentapetalae</taxon>
        <taxon>rosids</taxon>
        <taxon>malvids</taxon>
        <taxon>Malvales</taxon>
        <taxon>Malvaceae</taxon>
        <taxon>Malvoideae</taxon>
        <taxon>Hibiscus</taxon>
    </lineage>
</organism>
<proteinExistence type="predicted"/>
<name>A0ABR2G4W0_9ROSI</name>
<reference evidence="1 2" key="1">
    <citation type="journal article" date="2024" name="G3 (Bethesda)">
        <title>Genome assembly of Hibiscus sabdariffa L. provides insights into metabolisms of medicinal natural products.</title>
        <authorList>
            <person name="Kim T."/>
        </authorList>
    </citation>
    <scope>NUCLEOTIDE SEQUENCE [LARGE SCALE GENOMIC DNA]</scope>
    <source>
        <strain evidence="1">TK-2024</strain>
        <tissue evidence="1">Old leaves</tissue>
    </source>
</reference>
<sequence length="77" mass="8322">MVCFAGIYGGFCQPSWTQSGLERLVDPLVRQGVCARLQSTRGRFDVGITMQNMHGVVNSSARNDCTTILETSVPGSI</sequence>
<dbReference type="Proteomes" id="UP001472677">
    <property type="component" value="Unassembled WGS sequence"/>
</dbReference>
<keyword evidence="2" id="KW-1185">Reference proteome</keyword>
<protein>
    <submittedName>
        <fullName evidence="1">Uncharacterized protein</fullName>
    </submittedName>
</protein>